<evidence type="ECO:0000313" key="2">
    <source>
        <dbReference type="EMBL" id="KAK2071138.1"/>
    </source>
</evidence>
<reference evidence="2" key="1">
    <citation type="journal article" date="2023" name="Mol. Plant Microbe Interact.">
        <title>Elucidating the Obligate Nature and Biological Capacity of an Invasive Fungal Corn Pathogen.</title>
        <authorList>
            <person name="MacCready J.S."/>
            <person name="Roggenkamp E.M."/>
            <person name="Gdanetz K."/>
            <person name="Chilvers M.I."/>
        </authorList>
    </citation>
    <scope>NUCLEOTIDE SEQUENCE</scope>
    <source>
        <strain evidence="2">PM02</strain>
    </source>
</reference>
<gene>
    <name evidence="2" type="ORF">P8C59_005586</name>
</gene>
<evidence type="ECO:0000256" key="1">
    <source>
        <dbReference type="SAM" id="MobiDB-lite"/>
    </source>
</evidence>
<dbReference type="Proteomes" id="UP001217918">
    <property type="component" value="Unassembled WGS sequence"/>
</dbReference>
<evidence type="ECO:0000313" key="3">
    <source>
        <dbReference type="Proteomes" id="UP001217918"/>
    </source>
</evidence>
<name>A0AAD9I4R1_9PEZI</name>
<proteinExistence type="predicted"/>
<protein>
    <submittedName>
        <fullName evidence="2">Uncharacterized protein</fullName>
    </submittedName>
</protein>
<keyword evidence="3" id="KW-1185">Reference proteome</keyword>
<accession>A0AAD9I4R1</accession>
<dbReference type="AlphaFoldDB" id="A0AAD9I4R1"/>
<feature type="compositionally biased region" description="Pro residues" evidence="1">
    <location>
        <begin position="232"/>
        <end position="248"/>
    </location>
</feature>
<dbReference type="EMBL" id="JAQQPM010000004">
    <property type="protein sequence ID" value="KAK2071138.1"/>
    <property type="molecule type" value="Genomic_DNA"/>
</dbReference>
<organism evidence="2 3">
    <name type="scientific">Phyllachora maydis</name>
    <dbReference type="NCBI Taxonomy" id="1825666"/>
    <lineage>
        <taxon>Eukaryota</taxon>
        <taxon>Fungi</taxon>
        <taxon>Dikarya</taxon>
        <taxon>Ascomycota</taxon>
        <taxon>Pezizomycotina</taxon>
        <taxon>Sordariomycetes</taxon>
        <taxon>Sordariomycetidae</taxon>
        <taxon>Phyllachorales</taxon>
        <taxon>Phyllachoraceae</taxon>
        <taxon>Phyllachora</taxon>
    </lineage>
</organism>
<sequence length="265" mass="29026">MESRLRSLFADDAGRQVSGWKHRKPAKGSMASWTPPPLCQAYSQAIKYATLPACNRTAEAILRLHHQRSKGGDNFLLDGLNGSSLGLDEAEESSGEFAARTKRKHKRSASSSAYSFEWTTKIYVLITAGCVLQYAGDGPFDRFPEKILALSKNSAAYASDLIPGRHWVLHVSSVADEDPASSTSASSLLSRLQFRAGDKRHAAQFLMVQHLRVESLSKAVMQRRSMPQLAEGPPPAPPPTCALPPIPPRKFSEDKSLRRPAGIFI</sequence>
<feature type="region of interest" description="Disordered" evidence="1">
    <location>
        <begin position="222"/>
        <end position="265"/>
    </location>
</feature>
<comment type="caution">
    <text evidence="2">The sequence shown here is derived from an EMBL/GenBank/DDBJ whole genome shotgun (WGS) entry which is preliminary data.</text>
</comment>